<dbReference type="SUPFAM" id="SSF47473">
    <property type="entry name" value="EF-hand"/>
    <property type="match status" value="1"/>
</dbReference>
<dbReference type="GO" id="GO:0016460">
    <property type="term" value="C:myosin II complex"/>
    <property type="evidence" value="ECO:0007669"/>
    <property type="project" value="TreeGrafter"/>
</dbReference>
<dbReference type="InterPro" id="IPR050230">
    <property type="entry name" value="CALM/Myosin/TropC-like"/>
</dbReference>
<dbReference type="InterPro" id="IPR002048">
    <property type="entry name" value="EF_hand_dom"/>
</dbReference>
<evidence type="ECO:0000256" key="4">
    <source>
        <dbReference type="SAM" id="MobiDB-lite"/>
    </source>
</evidence>
<proteinExistence type="predicted"/>
<keyword evidence="1" id="KW-0479">Metal-binding</keyword>
<sequence length="168" mass="19839">MDRNFASPTFPKAIKPTKSRRRELTEEENDELREAFELFDNDKDNELDYHEFKVALRALGFDVHKAEAQKLMRDYDRQGKNKITFQDFHEVASEMMFQRDSRDEILKAFKLFDDDETGKISLKKLRRVARELGDNINEDELKAMIDEFDLDGDGEINFDEFLAMLNSD</sequence>
<dbReference type="PANTHER" id="PTHR23048">
    <property type="entry name" value="MYOSIN LIGHT CHAIN 1, 3"/>
    <property type="match status" value="1"/>
</dbReference>
<dbReference type="GO" id="GO:0005509">
    <property type="term" value="F:calcium ion binding"/>
    <property type="evidence" value="ECO:0007669"/>
    <property type="project" value="InterPro"/>
</dbReference>
<feature type="domain" description="EF-hand" evidence="5">
    <location>
        <begin position="63"/>
        <end position="98"/>
    </location>
</feature>
<evidence type="ECO:0000256" key="1">
    <source>
        <dbReference type="ARBA" id="ARBA00022723"/>
    </source>
</evidence>
<reference evidence="6" key="1">
    <citation type="submission" date="2021-02" db="EMBL/GenBank/DDBJ databases">
        <authorList>
            <person name="Nowell W R."/>
        </authorList>
    </citation>
    <scope>NUCLEOTIDE SEQUENCE</scope>
</reference>
<dbReference type="SMART" id="SM00054">
    <property type="entry name" value="EFh"/>
    <property type="match status" value="4"/>
</dbReference>
<evidence type="ECO:0000256" key="2">
    <source>
        <dbReference type="ARBA" id="ARBA00022737"/>
    </source>
</evidence>
<dbReference type="Pfam" id="PF13499">
    <property type="entry name" value="EF-hand_7"/>
    <property type="match status" value="2"/>
</dbReference>
<gene>
    <name evidence="6" type="ORF">XAT740_LOCUS2046</name>
</gene>
<evidence type="ECO:0000256" key="3">
    <source>
        <dbReference type="ARBA" id="ARBA00022837"/>
    </source>
</evidence>
<keyword evidence="7" id="KW-1185">Reference proteome</keyword>
<dbReference type="PANTHER" id="PTHR23048:SF48">
    <property type="entry name" value="CENTRIN 3"/>
    <property type="match status" value="1"/>
</dbReference>
<dbReference type="InterPro" id="IPR011992">
    <property type="entry name" value="EF-hand-dom_pair"/>
</dbReference>
<organism evidence="6 7">
    <name type="scientific">Adineta ricciae</name>
    <name type="common">Rotifer</name>
    <dbReference type="NCBI Taxonomy" id="249248"/>
    <lineage>
        <taxon>Eukaryota</taxon>
        <taxon>Metazoa</taxon>
        <taxon>Spiralia</taxon>
        <taxon>Gnathifera</taxon>
        <taxon>Rotifera</taxon>
        <taxon>Eurotatoria</taxon>
        <taxon>Bdelloidea</taxon>
        <taxon>Adinetida</taxon>
        <taxon>Adinetidae</taxon>
        <taxon>Adineta</taxon>
    </lineage>
</organism>
<evidence type="ECO:0000259" key="5">
    <source>
        <dbReference type="PROSITE" id="PS50222"/>
    </source>
</evidence>
<protein>
    <recommendedName>
        <fullName evidence="5">EF-hand domain-containing protein</fullName>
    </recommendedName>
</protein>
<dbReference type="Proteomes" id="UP000663828">
    <property type="component" value="Unassembled WGS sequence"/>
</dbReference>
<dbReference type="InterPro" id="IPR018247">
    <property type="entry name" value="EF_Hand_1_Ca_BS"/>
</dbReference>
<dbReference type="PROSITE" id="PS00018">
    <property type="entry name" value="EF_HAND_1"/>
    <property type="match status" value="2"/>
</dbReference>
<keyword evidence="2" id="KW-0677">Repeat</keyword>
<feature type="region of interest" description="Disordered" evidence="4">
    <location>
        <begin position="1"/>
        <end position="28"/>
    </location>
</feature>
<name>A0A813RMK8_ADIRI</name>
<evidence type="ECO:0000313" key="6">
    <source>
        <dbReference type="EMBL" id="CAF0782456.1"/>
    </source>
</evidence>
<keyword evidence="3" id="KW-0106">Calcium</keyword>
<dbReference type="EMBL" id="CAJNOR010000067">
    <property type="protein sequence ID" value="CAF0782456.1"/>
    <property type="molecule type" value="Genomic_DNA"/>
</dbReference>
<feature type="domain" description="EF-hand" evidence="5">
    <location>
        <begin position="136"/>
        <end position="168"/>
    </location>
</feature>
<dbReference type="FunFam" id="1.10.238.10:FF:000077">
    <property type="entry name" value="Centrin 1"/>
    <property type="match status" value="1"/>
</dbReference>
<dbReference type="Gene3D" id="1.10.238.10">
    <property type="entry name" value="EF-hand"/>
    <property type="match status" value="2"/>
</dbReference>
<feature type="domain" description="EF-hand" evidence="5">
    <location>
        <begin position="100"/>
        <end position="135"/>
    </location>
</feature>
<dbReference type="PROSITE" id="PS50222">
    <property type="entry name" value="EF_HAND_2"/>
    <property type="match status" value="4"/>
</dbReference>
<feature type="domain" description="EF-hand" evidence="5">
    <location>
        <begin position="27"/>
        <end position="62"/>
    </location>
</feature>
<dbReference type="CDD" id="cd00051">
    <property type="entry name" value="EFh"/>
    <property type="match status" value="1"/>
</dbReference>
<accession>A0A813RMK8</accession>
<comment type="caution">
    <text evidence="6">The sequence shown here is derived from an EMBL/GenBank/DDBJ whole genome shotgun (WGS) entry which is preliminary data.</text>
</comment>
<dbReference type="AlphaFoldDB" id="A0A813RMK8"/>
<evidence type="ECO:0000313" key="7">
    <source>
        <dbReference type="Proteomes" id="UP000663828"/>
    </source>
</evidence>